<dbReference type="PANTHER" id="PTHR32256:SF17">
    <property type="entry name" value="EGF-LIKE DOMAIN-CONTAINING PROTEIN"/>
    <property type="match status" value="1"/>
</dbReference>
<evidence type="ECO:0000313" key="4">
    <source>
        <dbReference type="Proteomes" id="UP000596857"/>
    </source>
</evidence>
<dbReference type="InterPro" id="IPR036582">
    <property type="entry name" value="Mao_N_sf"/>
</dbReference>
<dbReference type="Gene3D" id="2.120.10.30">
    <property type="entry name" value="TolB, C-terminal domain"/>
    <property type="match status" value="1"/>
</dbReference>
<feature type="domain" description="Prolow-density lipoprotein receptor-related protein 1-like beta-propeller" evidence="2">
    <location>
        <begin position="176"/>
        <end position="433"/>
    </location>
</feature>
<dbReference type="Pfam" id="PF07833">
    <property type="entry name" value="Cu_amine_oxidN1"/>
    <property type="match status" value="1"/>
</dbReference>
<dbReference type="EMBL" id="WHOB01000016">
    <property type="protein sequence ID" value="NOU78115.1"/>
    <property type="molecule type" value="Genomic_DNA"/>
</dbReference>
<dbReference type="SUPFAM" id="SSF55383">
    <property type="entry name" value="Copper amine oxidase, domain N"/>
    <property type="match status" value="2"/>
</dbReference>
<dbReference type="Proteomes" id="UP000596857">
    <property type="component" value="Unassembled WGS sequence"/>
</dbReference>
<proteinExistence type="predicted"/>
<name>A0ABX1YAY2_9BACL</name>
<keyword evidence="4" id="KW-1185">Reference proteome</keyword>
<evidence type="ECO:0000313" key="3">
    <source>
        <dbReference type="EMBL" id="NOU78115.1"/>
    </source>
</evidence>
<comment type="caution">
    <text evidence="3">The sequence shown here is derived from an EMBL/GenBank/DDBJ whole genome shotgun (WGS) entry which is preliminary data.</text>
</comment>
<evidence type="ECO:0000259" key="2">
    <source>
        <dbReference type="Pfam" id="PF16472"/>
    </source>
</evidence>
<reference evidence="3 4" key="1">
    <citation type="submission" date="2019-10" db="EMBL/GenBank/DDBJ databases">
        <title>Description of Paenibacillus terricola sp. nov.</title>
        <authorList>
            <person name="Carlier A."/>
            <person name="Qi S."/>
        </authorList>
    </citation>
    <scope>NUCLEOTIDE SEQUENCE [LARGE SCALE GENOMIC DNA]</scope>
    <source>
        <strain evidence="3 4">LMG 31459</strain>
    </source>
</reference>
<sequence>MKKEGVEYIGDVCSEIEFKEVCSLREWFVIAPLLLSLTGAGTGFAASADQPGVTVTVNGKLVNFDVQPVNDQGTVYVPLRFVADELGGMIVPGNNKAIIISKGTITLSLTAGSTAAYKNQQPFTLAAAPRLVNGRMLVPLRVLSEVFDATVTYANGQVAIKQEESVQPVGPGITGNSVGNLNNGGLYATDNEWVYFNNPQDSGRLYKQKKEGTELQKLSDDEYAAYINLVDGKLYYTGDNNKLFSMNTDGSDRTMLRDFAIGKNLVTVADDWIYFTQGNSSMNKPLYRMKTDGSSRTVLEQYGVSSLAVYGGKIYYTIDFSKLFVMDLNGSHKKKLLDGGYITNIVMKDDIMYFNFKENLYTMNLDGTGLTRISGLNGKEINLSGNYLYFSNYSEYSKKLYRLNLTDYTSEKLGDDKTLYIHIVDNKLYYLNALTNRFVELDIE</sequence>
<feature type="domain" description="Copper amine oxidase-like N-terminal" evidence="1">
    <location>
        <begin position="56"/>
        <end position="157"/>
    </location>
</feature>
<dbReference type="InterPro" id="IPR011042">
    <property type="entry name" value="6-blade_b-propeller_TolB-like"/>
</dbReference>
<dbReference type="InterPro" id="IPR032485">
    <property type="entry name" value="LRP1-like_beta_prop"/>
</dbReference>
<dbReference type="Pfam" id="PF16472">
    <property type="entry name" value="DUF5050"/>
    <property type="match status" value="1"/>
</dbReference>
<accession>A0ABX1YAY2</accession>
<dbReference type="SUPFAM" id="SSF69304">
    <property type="entry name" value="Tricorn protease N-terminal domain"/>
    <property type="match status" value="1"/>
</dbReference>
<dbReference type="PANTHER" id="PTHR32256">
    <property type="match status" value="1"/>
</dbReference>
<evidence type="ECO:0000259" key="1">
    <source>
        <dbReference type="Pfam" id="PF07833"/>
    </source>
</evidence>
<organism evidence="3 4">
    <name type="scientific">Paenibacillus phytohabitans</name>
    <dbReference type="NCBI Taxonomy" id="2654978"/>
    <lineage>
        <taxon>Bacteria</taxon>
        <taxon>Bacillati</taxon>
        <taxon>Bacillota</taxon>
        <taxon>Bacilli</taxon>
        <taxon>Bacillales</taxon>
        <taxon>Paenibacillaceae</taxon>
        <taxon>Paenibacillus</taxon>
    </lineage>
</organism>
<protein>
    <submittedName>
        <fullName evidence="3">DUF5050 domain-containing protein</fullName>
    </submittedName>
</protein>
<dbReference type="Gene3D" id="3.30.457.10">
    <property type="entry name" value="Copper amine oxidase-like, N-terminal domain"/>
    <property type="match status" value="2"/>
</dbReference>
<dbReference type="InterPro" id="IPR012854">
    <property type="entry name" value="Cu_amine_oxidase-like_N"/>
</dbReference>
<gene>
    <name evidence="3" type="ORF">GC101_04395</name>
</gene>
<dbReference type="InterPro" id="IPR053369">
    <property type="entry name" value="SrfA-induced_signal"/>
</dbReference>